<evidence type="ECO:0000313" key="3">
    <source>
        <dbReference type="EMBL" id="QAA76715.1"/>
    </source>
</evidence>
<dbReference type="PANTHER" id="PTHR30575">
    <property type="entry name" value="PEPTIDASE M20"/>
    <property type="match status" value="1"/>
</dbReference>
<accession>A0A410FUB3</accession>
<dbReference type="PIRSF" id="PIRSF037226">
    <property type="entry name" value="Amidohydrolase_ACY1L2_prd"/>
    <property type="match status" value="1"/>
</dbReference>
<sequence length="384" mass="40492">MIDRVWATIDAVAPAVWDLALKIHGHPEVGYEERQAATWLAEALERGGYRVERGVGGLPTAFRAVHPAARPGPRVALLAEYDALPELGHACGHNLIAAIAIGAALGLAPHKKDLPGALVVIGTPAEEGGGGKITLIEAGLFRDVDAAMMVHPADQTLVDRGSLAITEVEVAFHGVSAHASSEPDKGVNALDAVIQTFIGLNALRQHIRDGARVHGIITHGGLKPNIVPEYAAARFYVRAAENEYRDELVDKLRRCAEGAALATGARLEFKLVGHAYKAIRPNPTLARRFAHHIAALGFPVEEPKGGLGSTDMGDVSWEVPAIHPYIRIGPGVIPGHSRAFCEAARAEPARTAMVAAAKALAAVCLDLWTDPAIAAEMKGKFAGG</sequence>
<dbReference type="AlphaFoldDB" id="A0A410FUB3"/>
<proteinExistence type="inferred from homology"/>
<dbReference type="Gene3D" id="3.30.70.360">
    <property type="match status" value="1"/>
</dbReference>
<dbReference type="PANTHER" id="PTHR30575:SF0">
    <property type="entry name" value="XAA-ARG DIPEPTIDASE"/>
    <property type="match status" value="1"/>
</dbReference>
<keyword evidence="3" id="KW-0378">Hydrolase</keyword>
<dbReference type="CDD" id="cd05672">
    <property type="entry name" value="M20_ACY1L2-like"/>
    <property type="match status" value="1"/>
</dbReference>
<dbReference type="InterPro" id="IPR017439">
    <property type="entry name" value="Amidohydrolase"/>
</dbReference>
<evidence type="ECO:0000313" key="4">
    <source>
        <dbReference type="Proteomes" id="UP000287233"/>
    </source>
</evidence>
<dbReference type="InterPro" id="IPR011650">
    <property type="entry name" value="Peptidase_M20_dimer"/>
</dbReference>
<feature type="domain" description="Peptidase M20 dimerisation" evidence="2">
    <location>
        <begin position="166"/>
        <end position="258"/>
    </location>
</feature>
<dbReference type="InterPro" id="IPR036264">
    <property type="entry name" value="Bact_exopeptidase_dim_dom"/>
</dbReference>
<dbReference type="GO" id="GO:0046657">
    <property type="term" value="P:folic acid catabolic process"/>
    <property type="evidence" value="ECO:0007669"/>
    <property type="project" value="TreeGrafter"/>
</dbReference>
<dbReference type="GO" id="GO:0016805">
    <property type="term" value="F:dipeptidase activity"/>
    <property type="evidence" value="ECO:0007669"/>
    <property type="project" value="InterPro"/>
</dbReference>
<evidence type="ECO:0000256" key="1">
    <source>
        <dbReference type="PIRNR" id="PIRNR037226"/>
    </source>
</evidence>
<dbReference type="Gene3D" id="3.40.630.10">
    <property type="entry name" value="Zn peptidases"/>
    <property type="match status" value="1"/>
</dbReference>
<dbReference type="GO" id="GO:0071713">
    <property type="term" value="F:para-aminobenzoyl-glutamate hydrolase activity"/>
    <property type="evidence" value="ECO:0007669"/>
    <property type="project" value="TreeGrafter"/>
</dbReference>
<dbReference type="FunFam" id="3.30.70.360:FF:000004">
    <property type="entry name" value="Peptidase M20 domain-containing protein 2"/>
    <property type="match status" value="1"/>
</dbReference>
<reference evidence="4" key="1">
    <citation type="submission" date="2018-12" db="EMBL/GenBank/DDBJ databases">
        <title>Complete genome sequence of an uncultured bacterium of the candidate phylum Bipolaricaulota.</title>
        <authorList>
            <person name="Kadnikov V.V."/>
            <person name="Mardanov A.V."/>
            <person name="Beletsky A.V."/>
            <person name="Frank Y.A."/>
            <person name="Karnachuk O.V."/>
            <person name="Ravin N.V."/>
        </authorList>
    </citation>
    <scope>NUCLEOTIDE SEQUENCE [LARGE SCALE GENOMIC DNA]</scope>
</reference>
<dbReference type="KEGG" id="bih:BIP78_0949"/>
<dbReference type="SUPFAM" id="SSF55031">
    <property type="entry name" value="Bacterial exopeptidase dimerisation domain"/>
    <property type="match status" value="1"/>
</dbReference>
<dbReference type="InterPro" id="IPR052030">
    <property type="entry name" value="Peptidase_M20/M20A_hydrolases"/>
</dbReference>
<dbReference type="Pfam" id="PF07687">
    <property type="entry name" value="M20_dimer"/>
    <property type="match status" value="1"/>
</dbReference>
<dbReference type="InterPro" id="IPR017144">
    <property type="entry name" value="Xaa-Arg_dipeptidase"/>
</dbReference>
<dbReference type="GO" id="GO:0005737">
    <property type="term" value="C:cytoplasm"/>
    <property type="evidence" value="ECO:0007669"/>
    <property type="project" value="TreeGrafter"/>
</dbReference>
<dbReference type="InterPro" id="IPR002933">
    <property type="entry name" value="Peptidase_M20"/>
</dbReference>
<dbReference type="Proteomes" id="UP000287233">
    <property type="component" value="Chromosome"/>
</dbReference>
<dbReference type="Pfam" id="PF01546">
    <property type="entry name" value="Peptidase_M20"/>
    <property type="match status" value="1"/>
</dbReference>
<dbReference type="EMBL" id="CP034928">
    <property type="protein sequence ID" value="QAA76715.1"/>
    <property type="molecule type" value="Genomic_DNA"/>
</dbReference>
<comment type="similarity">
    <text evidence="1">Belongs to the peptidase M20A family.</text>
</comment>
<dbReference type="NCBIfam" id="TIGR01891">
    <property type="entry name" value="amidohydrolases"/>
    <property type="match status" value="1"/>
</dbReference>
<organism evidence="3 4">
    <name type="scientific">Bipolaricaulis sibiricus</name>
    <dbReference type="NCBI Taxonomy" id="2501609"/>
    <lineage>
        <taxon>Bacteria</taxon>
        <taxon>Candidatus Bipolaricaulota</taxon>
        <taxon>Candidatus Bipolaricaulia</taxon>
        <taxon>Candidatus Bipolaricaulales</taxon>
        <taxon>Candidatus Bipolaricaulaceae</taxon>
        <taxon>Candidatus Bipolaricaulis</taxon>
    </lineage>
</organism>
<evidence type="ECO:0000259" key="2">
    <source>
        <dbReference type="Pfam" id="PF07687"/>
    </source>
</evidence>
<protein>
    <recommendedName>
        <fullName evidence="1">Peptidase M20 domain-containing protein 2</fullName>
    </recommendedName>
</protein>
<gene>
    <name evidence="3" type="ORF">BIP78_0949</name>
</gene>
<dbReference type="SUPFAM" id="SSF53187">
    <property type="entry name" value="Zn-dependent exopeptidases"/>
    <property type="match status" value="1"/>
</dbReference>
<name>A0A410FUB3_BIPS1</name>